<keyword evidence="3" id="KW-1185">Reference proteome</keyword>
<dbReference type="Pfam" id="PF08241">
    <property type="entry name" value="Methyltransf_11"/>
    <property type="match status" value="1"/>
</dbReference>
<feature type="domain" description="Methyltransferase type 11" evidence="1">
    <location>
        <begin position="52"/>
        <end position="147"/>
    </location>
</feature>
<dbReference type="CDD" id="cd02440">
    <property type="entry name" value="AdoMet_MTases"/>
    <property type="match status" value="1"/>
</dbReference>
<organism evidence="2 3">
    <name type="scientific">Propylenella binzhouense</name>
    <dbReference type="NCBI Taxonomy" id="2555902"/>
    <lineage>
        <taxon>Bacteria</taxon>
        <taxon>Pseudomonadati</taxon>
        <taxon>Pseudomonadota</taxon>
        <taxon>Alphaproteobacteria</taxon>
        <taxon>Hyphomicrobiales</taxon>
        <taxon>Propylenellaceae</taxon>
        <taxon>Propylenella</taxon>
    </lineage>
</organism>
<keyword evidence="2" id="KW-0489">Methyltransferase</keyword>
<comment type="caution">
    <text evidence="2">The sequence shown here is derived from an EMBL/GenBank/DDBJ whole genome shotgun (WGS) entry which is preliminary data.</text>
</comment>
<evidence type="ECO:0000313" key="3">
    <source>
        <dbReference type="Proteomes" id="UP000773614"/>
    </source>
</evidence>
<dbReference type="PANTHER" id="PTHR42912:SF80">
    <property type="entry name" value="METHYLTRANSFERASE DOMAIN-CONTAINING PROTEIN"/>
    <property type="match status" value="1"/>
</dbReference>
<dbReference type="AlphaFoldDB" id="A0A964T688"/>
<dbReference type="InterPro" id="IPR029063">
    <property type="entry name" value="SAM-dependent_MTases_sf"/>
</dbReference>
<dbReference type="RefSeq" id="WP_161141584.1">
    <property type="nucleotide sequence ID" value="NZ_SPKJ01000065.1"/>
</dbReference>
<dbReference type="GO" id="GO:0032259">
    <property type="term" value="P:methylation"/>
    <property type="evidence" value="ECO:0007669"/>
    <property type="project" value="UniProtKB-KW"/>
</dbReference>
<dbReference type="EMBL" id="SPKJ01000065">
    <property type="protein sequence ID" value="MYZ49243.1"/>
    <property type="molecule type" value="Genomic_DNA"/>
</dbReference>
<reference evidence="2" key="1">
    <citation type="submission" date="2019-03" db="EMBL/GenBank/DDBJ databases">
        <title>Afifella sp. nov., isolated from activated sludge.</title>
        <authorList>
            <person name="Li Q."/>
            <person name="Liu Y."/>
        </authorList>
    </citation>
    <scope>NUCLEOTIDE SEQUENCE</scope>
    <source>
        <strain evidence="2">L72</strain>
    </source>
</reference>
<keyword evidence="2" id="KW-0808">Transferase</keyword>
<dbReference type="InterPro" id="IPR050508">
    <property type="entry name" value="Methyltransf_Superfamily"/>
</dbReference>
<dbReference type="PANTHER" id="PTHR42912">
    <property type="entry name" value="METHYLTRANSFERASE"/>
    <property type="match status" value="1"/>
</dbReference>
<protein>
    <submittedName>
        <fullName evidence="2">Methyltransferase domain-containing protein</fullName>
    </submittedName>
</protein>
<dbReference type="Gene3D" id="3.40.50.150">
    <property type="entry name" value="Vaccinia Virus protein VP39"/>
    <property type="match status" value="1"/>
</dbReference>
<dbReference type="OrthoDB" id="9777830at2"/>
<dbReference type="InterPro" id="IPR013216">
    <property type="entry name" value="Methyltransf_11"/>
</dbReference>
<name>A0A964T688_9HYPH</name>
<accession>A0A964T688</accession>
<dbReference type="Proteomes" id="UP000773614">
    <property type="component" value="Unassembled WGS sequence"/>
</dbReference>
<evidence type="ECO:0000259" key="1">
    <source>
        <dbReference type="Pfam" id="PF08241"/>
    </source>
</evidence>
<sequence>MAAEDGRNLDSSSVRDAYRRWAPVYDVVFGKVMEAGRLAAARAASRPGIRLLEVGVGTGIALPAYDPTCRVTGIDLSHEMLLRAARRVAEERLSNVDGLAVMDAARLAFPNAAFDAAVAMFLITVVPDVPGVLAEMERVVRPGGEVVLVNHFAARSGPRAAIERMMAPHARRLGWHPDFPIEAVTGQTRLALVEVRPVRPFGIFTLLRFRKNVA</sequence>
<evidence type="ECO:0000313" key="2">
    <source>
        <dbReference type="EMBL" id="MYZ49243.1"/>
    </source>
</evidence>
<dbReference type="GO" id="GO:0008757">
    <property type="term" value="F:S-adenosylmethionine-dependent methyltransferase activity"/>
    <property type="evidence" value="ECO:0007669"/>
    <property type="project" value="InterPro"/>
</dbReference>
<proteinExistence type="predicted"/>
<gene>
    <name evidence="2" type="ORF">E4O86_16145</name>
</gene>
<dbReference type="SUPFAM" id="SSF53335">
    <property type="entry name" value="S-adenosyl-L-methionine-dependent methyltransferases"/>
    <property type="match status" value="1"/>
</dbReference>